<dbReference type="Proteomes" id="UP000178991">
    <property type="component" value="Unassembled WGS sequence"/>
</dbReference>
<keyword evidence="4" id="KW-0347">Helicase</keyword>
<evidence type="ECO:0000256" key="8">
    <source>
        <dbReference type="ARBA" id="ARBA00023235"/>
    </source>
</evidence>
<reference evidence="11 12" key="1">
    <citation type="journal article" date="2016" name="Nat. Commun.">
        <title>Thousands of microbial genomes shed light on interconnected biogeochemical processes in an aquifer system.</title>
        <authorList>
            <person name="Anantharaman K."/>
            <person name="Brown C.T."/>
            <person name="Hug L.A."/>
            <person name="Sharon I."/>
            <person name="Castelle C.J."/>
            <person name="Probst A.J."/>
            <person name="Thomas B.C."/>
            <person name="Singh A."/>
            <person name="Wilkins M.J."/>
            <person name="Karaoz U."/>
            <person name="Brodie E.L."/>
            <person name="Williams K.H."/>
            <person name="Hubbard S.S."/>
            <person name="Banfield J.F."/>
        </authorList>
    </citation>
    <scope>NUCLEOTIDE SEQUENCE [LARGE SCALE GENOMIC DNA]</scope>
</reference>
<feature type="domain" description="DNA helicase Pif1-like DEAD-box helicase" evidence="9">
    <location>
        <begin position="11"/>
        <end position="208"/>
    </location>
</feature>
<dbReference type="CDD" id="cd18037">
    <property type="entry name" value="DEXSc_Pif1_like"/>
    <property type="match status" value="1"/>
</dbReference>
<evidence type="ECO:0000259" key="10">
    <source>
        <dbReference type="Pfam" id="PF21530"/>
    </source>
</evidence>
<evidence type="ECO:0000256" key="1">
    <source>
        <dbReference type="ARBA" id="ARBA00022741"/>
    </source>
</evidence>
<dbReference type="GO" id="GO:0003678">
    <property type="term" value="F:DNA helicase activity"/>
    <property type="evidence" value="ECO:0007669"/>
    <property type="project" value="InterPro"/>
</dbReference>
<comment type="caution">
    <text evidence="11">The sequence shown here is derived from an EMBL/GenBank/DDBJ whole genome shotgun (WGS) entry which is preliminary data.</text>
</comment>
<dbReference type="Pfam" id="PF05970">
    <property type="entry name" value="PIF1"/>
    <property type="match status" value="1"/>
</dbReference>
<keyword evidence="3" id="KW-0378">Hydrolase</keyword>
<keyword evidence="5" id="KW-0067">ATP-binding</keyword>
<keyword evidence="2" id="KW-0227">DNA damage</keyword>
<name>A0A1G2HKZ7_9BACT</name>
<evidence type="ECO:0008006" key="13">
    <source>
        <dbReference type="Google" id="ProtNLM"/>
    </source>
</evidence>
<accession>A0A1G2HKZ7</accession>
<dbReference type="InterPro" id="IPR010285">
    <property type="entry name" value="DNA_helicase_pif1-like_DEAD"/>
</dbReference>
<dbReference type="GO" id="GO:0000723">
    <property type="term" value="P:telomere maintenance"/>
    <property type="evidence" value="ECO:0007669"/>
    <property type="project" value="InterPro"/>
</dbReference>
<dbReference type="PANTHER" id="PTHR47642:SF5">
    <property type="entry name" value="ATP-DEPENDENT DNA HELICASE"/>
    <property type="match status" value="1"/>
</dbReference>
<dbReference type="EMBL" id="MHOL01000018">
    <property type="protein sequence ID" value="OGZ62578.1"/>
    <property type="molecule type" value="Genomic_DNA"/>
</dbReference>
<dbReference type="SUPFAM" id="SSF52540">
    <property type="entry name" value="P-loop containing nucleoside triphosphate hydrolases"/>
    <property type="match status" value="2"/>
</dbReference>
<sequence length="527" mass="59314">MTQQQALNILKMGHNVFLTGSPGSGKTHTINEYVDYLRSCGIEPAITASTGISATHIGGLTIHSWSGIGIKNSLDARDLKKIATTKYIVKRVKPAKVLIIDEVSMLSPQTFSMIDKVCKEIKENTEPFGGLQIVVVGDFFQLPPIVKKQIHDEAQMTLLEESFGRFAYESLAWQKANLIVCYLTEQHRQDDANFLDLLSAIRRNEFNDTHLAHINARKVNHDAVLQSTPKLFSHNVDVDRVNSGILDKINSETREFPMAYQGPEPLVAFLKKSCLSPENLCLKVGAFVMFTKNNQKEGFVNGTLGTVEAFDKNTNEPVIKIRNGRNIKAQVMDWTIEENGKVRARITQLPLRLAWAITVHKSQGMSLDEAVMDLSQVFEFGQGYVALSRVRRLSGLHLIGFNENAFKVHPEVLKKDGEFQSESEQAVFTFGNISKNEFKRMNEVFIQFCGGKIMLENVIERVSKAPKGFEQIRTTHTNAYLPWNKDQDIELKELFTKDLNIAELAVAFNRTRGSINSRLKKLGLLEN</sequence>
<keyword evidence="8" id="KW-0413">Isomerase</keyword>
<keyword evidence="6" id="KW-0238">DNA-binding</keyword>
<evidence type="ECO:0000256" key="4">
    <source>
        <dbReference type="ARBA" id="ARBA00022806"/>
    </source>
</evidence>
<dbReference type="Pfam" id="PF21530">
    <property type="entry name" value="Pif1_2B_dom"/>
    <property type="match status" value="1"/>
</dbReference>
<evidence type="ECO:0000256" key="3">
    <source>
        <dbReference type="ARBA" id="ARBA00022801"/>
    </source>
</evidence>
<dbReference type="CDD" id="cd18809">
    <property type="entry name" value="SF1_C_RecD"/>
    <property type="match status" value="1"/>
</dbReference>
<feature type="domain" description="DNA helicase Pif1-like 2B" evidence="10">
    <location>
        <begin position="270"/>
        <end position="308"/>
    </location>
</feature>
<evidence type="ECO:0000256" key="2">
    <source>
        <dbReference type="ARBA" id="ARBA00022763"/>
    </source>
</evidence>
<dbReference type="Gene3D" id="3.40.50.300">
    <property type="entry name" value="P-loop containing nucleotide triphosphate hydrolases"/>
    <property type="match status" value="2"/>
</dbReference>
<proteinExistence type="predicted"/>
<keyword evidence="1" id="KW-0547">Nucleotide-binding</keyword>
<dbReference type="GO" id="GO:0006281">
    <property type="term" value="P:DNA repair"/>
    <property type="evidence" value="ECO:0007669"/>
    <property type="project" value="InterPro"/>
</dbReference>
<organism evidence="11 12">
    <name type="scientific">Candidatus Staskawiczbacteria bacterium RIFCSPHIGHO2_01_FULL_34_27</name>
    <dbReference type="NCBI Taxonomy" id="1802199"/>
    <lineage>
        <taxon>Bacteria</taxon>
        <taxon>Candidatus Staskawicziibacteriota</taxon>
    </lineage>
</organism>
<dbReference type="InterPro" id="IPR027417">
    <property type="entry name" value="P-loop_NTPase"/>
</dbReference>
<evidence type="ECO:0000256" key="6">
    <source>
        <dbReference type="ARBA" id="ARBA00023125"/>
    </source>
</evidence>
<evidence type="ECO:0000313" key="12">
    <source>
        <dbReference type="Proteomes" id="UP000178991"/>
    </source>
</evidence>
<evidence type="ECO:0000256" key="7">
    <source>
        <dbReference type="ARBA" id="ARBA00023204"/>
    </source>
</evidence>
<dbReference type="InterPro" id="IPR051055">
    <property type="entry name" value="PIF1_helicase"/>
</dbReference>
<dbReference type="PANTHER" id="PTHR47642">
    <property type="entry name" value="ATP-DEPENDENT DNA HELICASE"/>
    <property type="match status" value="1"/>
</dbReference>
<evidence type="ECO:0000256" key="5">
    <source>
        <dbReference type="ARBA" id="ARBA00022840"/>
    </source>
</evidence>
<evidence type="ECO:0000313" key="11">
    <source>
        <dbReference type="EMBL" id="OGZ62578.1"/>
    </source>
</evidence>
<dbReference type="AlphaFoldDB" id="A0A1G2HKZ7"/>
<evidence type="ECO:0000259" key="9">
    <source>
        <dbReference type="Pfam" id="PF05970"/>
    </source>
</evidence>
<dbReference type="InterPro" id="IPR049163">
    <property type="entry name" value="Pif1-like_2B_dom"/>
</dbReference>
<keyword evidence="7" id="KW-0234">DNA repair</keyword>
<protein>
    <recommendedName>
        <fullName evidence="13">AAA+ ATPase domain-containing protein</fullName>
    </recommendedName>
</protein>
<gene>
    <name evidence="11" type="ORF">A2639_03015</name>
</gene>